<accession>A0A4Y2ERZ3</accession>
<evidence type="ECO:0000313" key="1">
    <source>
        <dbReference type="EMBL" id="GBM32020.1"/>
    </source>
</evidence>
<dbReference type="Proteomes" id="UP000499080">
    <property type="component" value="Unassembled WGS sequence"/>
</dbReference>
<keyword evidence="2" id="KW-1185">Reference proteome</keyword>
<comment type="caution">
    <text evidence="1">The sequence shown here is derived from an EMBL/GenBank/DDBJ whole genome shotgun (WGS) entry which is preliminary data.</text>
</comment>
<reference evidence="1 2" key="1">
    <citation type="journal article" date="2019" name="Sci. Rep.">
        <title>Orb-weaving spider Araneus ventricosus genome elucidates the spidroin gene catalogue.</title>
        <authorList>
            <person name="Kono N."/>
            <person name="Nakamura H."/>
            <person name="Ohtoshi R."/>
            <person name="Moran D.A.P."/>
            <person name="Shinohara A."/>
            <person name="Yoshida Y."/>
            <person name="Fujiwara M."/>
            <person name="Mori M."/>
            <person name="Tomita M."/>
            <person name="Arakawa K."/>
        </authorList>
    </citation>
    <scope>NUCLEOTIDE SEQUENCE [LARGE SCALE GENOMIC DNA]</scope>
</reference>
<sequence length="106" mass="11970">MPKSGSMSHVNKIYISTLKKTPRFKKKPESEGRGQCFVDAMKLAIVRKAAVAWWQGLDLEDSSFETQYHCMGTLRAKSHIMVKRHPFGVVRELGERSASSSVVLFI</sequence>
<evidence type="ECO:0000313" key="2">
    <source>
        <dbReference type="Proteomes" id="UP000499080"/>
    </source>
</evidence>
<dbReference type="AlphaFoldDB" id="A0A4Y2ERZ3"/>
<proteinExistence type="predicted"/>
<gene>
    <name evidence="1" type="ORF">AVEN_161813_1</name>
</gene>
<name>A0A4Y2ERZ3_ARAVE</name>
<organism evidence="1 2">
    <name type="scientific">Araneus ventricosus</name>
    <name type="common">Orbweaver spider</name>
    <name type="synonym">Epeira ventricosa</name>
    <dbReference type="NCBI Taxonomy" id="182803"/>
    <lineage>
        <taxon>Eukaryota</taxon>
        <taxon>Metazoa</taxon>
        <taxon>Ecdysozoa</taxon>
        <taxon>Arthropoda</taxon>
        <taxon>Chelicerata</taxon>
        <taxon>Arachnida</taxon>
        <taxon>Araneae</taxon>
        <taxon>Araneomorphae</taxon>
        <taxon>Entelegynae</taxon>
        <taxon>Araneoidea</taxon>
        <taxon>Araneidae</taxon>
        <taxon>Araneus</taxon>
    </lineage>
</organism>
<protein>
    <submittedName>
        <fullName evidence="1">Uncharacterized protein</fullName>
    </submittedName>
</protein>
<dbReference type="EMBL" id="BGPR01000696">
    <property type="protein sequence ID" value="GBM32020.1"/>
    <property type="molecule type" value="Genomic_DNA"/>
</dbReference>